<dbReference type="AlphaFoldDB" id="A0A1G8R1G7"/>
<dbReference type="PANTHER" id="PTHR39328">
    <property type="entry name" value="BLL2871 PROTEIN"/>
    <property type="match status" value="1"/>
</dbReference>
<dbReference type="Proteomes" id="UP000199225">
    <property type="component" value="Unassembled WGS sequence"/>
</dbReference>
<dbReference type="OrthoDB" id="9790012at2"/>
<name>A0A1G8R1G7_9BACI</name>
<protein>
    <submittedName>
        <fullName evidence="1">Uncharacterized conserved protein, Ntn-hydrolase superfamily</fullName>
    </submittedName>
</protein>
<evidence type="ECO:0000313" key="1">
    <source>
        <dbReference type="EMBL" id="SDJ10816.1"/>
    </source>
</evidence>
<keyword evidence="1" id="KW-0378">Hydrolase</keyword>
<dbReference type="PANTHER" id="PTHR39328:SF1">
    <property type="entry name" value="BLL2871 PROTEIN"/>
    <property type="match status" value="1"/>
</dbReference>
<dbReference type="EMBL" id="FNEV01000002">
    <property type="protein sequence ID" value="SDJ10816.1"/>
    <property type="molecule type" value="Genomic_DNA"/>
</dbReference>
<evidence type="ECO:0000313" key="2">
    <source>
        <dbReference type="Proteomes" id="UP000199225"/>
    </source>
</evidence>
<dbReference type="Gene3D" id="3.60.20.10">
    <property type="entry name" value="Glutamine Phosphoribosylpyrophosphate, subunit 1, domain 1"/>
    <property type="match status" value="1"/>
</dbReference>
<accession>A0A1G8R1G7</accession>
<dbReference type="SUPFAM" id="SSF56235">
    <property type="entry name" value="N-terminal nucleophile aminohydrolases (Ntn hydrolases)"/>
    <property type="match status" value="1"/>
</dbReference>
<gene>
    <name evidence="1" type="ORF">SAMN04490247_0762</name>
</gene>
<keyword evidence="2" id="KW-1185">Reference proteome</keyword>
<dbReference type="Pfam" id="PF06267">
    <property type="entry name" value="DUF1028"/>
    <property type="match status" value="1"/>
</dbReference>
<dbReference type="InterPro" id="IPR029055">
    <property type="entry name" value="Ntn_hydrolases_N"/>
</dbReference>
<dbReference type="RefSeq" id="WP_093192249.1">
    <property type="nucleotide sequence ID" value="NZ_FNEV01000002.1"/>
</dbReference>
<dbReference type="STRING" id="86666.SAMN04490247_0762"/>
<dbReference type="InterPro" id="IPR010430">
    <property type="entry name" value="DUF1028"/>
</dbReference>
<reference evidence="2" key="1">
    <citation type="submission" date="2016-10" db="EMBL/GenBank/DDBJ databases">
        <authorList>
            <person name="Varghese N."/>
            <person name="Submissions S."/>
        </authorList>
    </citation>
    <scope>NUCLEOTIDE SEQUENCE [LARGE SCALE GENOMIC DNA]</scope>
    <source>
        <strain evidence="2">DSM 4771</strain>
    </source>
</reference>
<dbReference type="GO" id="GO:0016787">
    <property type="term" value="F:hydrolase activity"/>
    <property type="evidence" value="ECO:0007669"/>
    <property type="project" value="UniProtKB-KW"/>
</dbReference>
<sequence length="218" mass="24070">MTFSIIAKCKETGKYGAAVATCFPGVGAHSPHIEADTGIVLTQGWVNPPLGQEGIDYLKKGYTANETLNHLLMHDPGKELRQVAVMDQYGNSSSYTGVENDEYKGSIIGENWSVHGNVLEDPEVLSQMAEAFEASEGPLEVRLFEALAAGDAAGGDKRGKQSAVIKVVDIAEFPYIDFRVDDHEEPVQELRRIYEKNKHVLIERYYEWVDAVKQGIVL</sequence>
<organism evidence="1 2">
    <name type="scientific">Salimicrobium halophilum</name>
    <dbReference type="NCBI Taxonomy" id="86666"/>
    <lineage>
        <taxon>Bacteria</taxon>
        <taxon>Bacillati</taxon>
        <taxon>Bacillota</taxon>
        <taxon>Bacilli</taxon>
        <taxon>Bacillales</taxon>
        <taxon>Bacillaceae</taxon>
        <taxon>Salimicrobium</taxon>
    </lineage>
</organism>
<proteinExistence type="predicted"/>